<comment type="function">
    <text evidence="6">Component of the NuA4 histone acetyltransferase complex which is involved in transcriptional activation of selected genes principally by acetylation of nucleosomal histone H4 and H2A. The NuA4 complex is also involved in DNA repair. Involved in gene silencing by neighboring heterochromatin, blockage of the silencing spreading along the chromosome, and required for cell cycle progression through G2/M.</text>
</comment>
<evidence type="ECO:0000256" key="3">
    <source>
        <dbReference type="ARBA" id="ARBA00023015"/>
    </source>
</evidence>
<dbReference type="GO" id="GO:0005634">
    <property type="term" value="C:nucleus"/>
    <property type="evidence" value="ECO:0007669"/>
    <property type="project" value="UniProtKB-SubCell"/>
</dbReference>
<dbReference type="GO" id="GO:0016740">
    <property type="term" value="F:transferase activity"/>
    <property type="evidence" value="ECO:0007669"/>
    <property type="project" value="UniProtKB-KW"/>
</dbReference>
<keyword evidence="4 7" id="KW-0804">Transcription</keyword>
<evidence type="ECO:0000259" key="9">
    <source>
        <dbReference type="Pfam" id="PF10513"/>
    </source>
</evidence>
<feature type="region of interest" description="Disordered" evidence="8">
    <location>
        <begin position="537"/>
        <end position="602"/>
    </location>
</feature>
<keyword evidence="5 7" id="KW-0539">Nucleus</keyword>
<organism evidence="10 11">
    <name type="scientific">Niveomyces insectorum RCEF 264</name>
    <dbReference type="NCBI Taxonomy" id="1081102"/>
    <lineage>
        <taxon>Eukaryota</taxon>
        <taxon>Fungi</taxon>
        <taxon>Dikarya</taxon>
        <taxon>Ascomycota</taxon>
        <taxon>Pezizomycotina</taxon>
        <taxon>Sordariomycetes</taxon>
        <taxon>Hypocreomycetidae</taxon>
        <taxon>Hypocreales</taxon>
        <taxon>Cordycipitaceae</taxon>
        <taxon>Niveomyces</taxon>
    </lineage>
</organism>
<evidence type="ECO:0000256" key="7">
    <source>
        <dbReference type="RuleBase" id="RU361124"/>
    </source>
</evidence>
<dbReference type="GO" id="GO:0035267">
    <property type="term" value="C:NuA4 histone acetyltransferase complex"/>
    <property type="evidence" value="ECO:0007669"/>
    <property type="project" value="InterPro"/>
</dbReference>
<evidence type="ECO:0000313" key="10">
    <source>
        <dbReference type="EMBL" id="OAA64611.1"/>
    </source>
</evidence>
<feature type="domain" description="Enhancer of polycomb-like N-terminal" evidence="9">
    <location>
        <begin position="7"/>
        <end position="146"/>
    </location>
</feature>
<dbReference type="Proteomes" id="UP000076874">
    <property type="component" value="Unassembled WGS sequence"/>
</dbReference>
<name>A0A167X711_9HYPO</name>
<comment type="subcellular location">
    <subcellularLocation>
        <location evidence="1 7">Nucleus</location>
    </subcellularLocation>
</comment>
<evidence type="ECO:0000256" key="4">
    <source>
        <dbReference type="ARBA" id="ARBA00023163"/>
    </source>
</evidence>
<keyword evidence="10" id="KW-0808">Transferase</keyword>
<evidence type="ECO:0000256" key="5">
    <source>
        <dbReference type="ARBA" id="ARBA00023242"/>
    </source>
</evidence>
<evidence type="ECO:0000256" key="2">
    <source>
        <dbReference type="ARBA" id="ARBA00008035"/>
    </source>
</evidence>
<evidence type="ECO:0000313" key="11">
    <source>
        <dbReference type="Proteomes" id="UP000076874"/>
    </source>
</evidence>
<dbReference type="OrthoDB" id="435275at2759"/>
<evidence type="ECO:0000256" key="8">
    <source>
        <dbReference type="SAM" id="MobiDB-lite"/>
    </source>
</evidence>
<keyword evidence="11" id="KW-1185">Reference proteome</keyword>
<dbReference type="InterPro" id="IPR024943">
    <property type="entry name" value="Enhancer_polycomb"/>
</dbReference>
<dbReference type="STRING" id="1081102.A0A167X711"/>
<comment type="similarity">
    <text evidence="2 7">Belongs to the enhancer of polycomb family.</text>
</comment>
<keyword evidence="3 7" id="KW-0805">Transcription regulation</keyword>
<accession>A0A167X711</accession>
<gene>
    <name evidence="10" type="ORF">SPI_03258</name>
</gene>
<dbReference type="EMBL" id="AZHD01000004">
    <property type="protein sequence ID" value="OAA64611.1"/>
    <property type="molecule type" value="Genomic_DNA"/>
</dbReference>
<dbReference type="PANTHER" id="PTHR14898">
    <property type="entry name" value="ENHANCER OF POLYCOMB"/>
    <property type="match status" value="1"/>
</dbReference>
<dbReference type="GO" id="GO:0006357">
    <property type="term" value="P:regulation of transcription by RNA polymerase II"/>
    <property type="evidence" value="ECO:0007669"/>
    <property type="project" value="InterPro"/>
</dbReference>
<protein>
    <recommendedName>
        <fullName evidence="7">Enhancer of polycomb-like protein</fullName>
    </recommendedName>
</protein>
<comment type="caution">
    <text evidence="10">The sequence shown here is derived from an EMBL/GenBank/DDBJ whole genome shotgun (WGS) entry which is preliminary data.</text>
</comment>
<feature type="compositionally biased region" description="Acidic residues" evidence="8">
    <location>
        <begin position="413"/>
        <end position="425"/>
    </location>
</feature>
<dbReference type="AlphaFoldDB" id="A0A167X711"/>
<dbReference type="InterPro" id="IPR019542">
    <property type="entry name" value="Enhancer_polycomb-like_N"/>
</dbReference>
<feature type="compositionally biased region" description="Low complexity" evidence="8">
    <location>
        <begin position="555"/>
        <end position="577"/>
    </location>
</feature>
<feature type="compositionally biased region" description="Pro residues" evidence="8">
    <location>
        <begin position="578"/>
        <end position="593"/>
    </location>
</feature>
<feature type="region of interest" description="Disordered" evidence="8">
    <location>
        <begin position="403"/>
        <end position="425"/>
    </location>
</feature>
<sequence>MATRKVRYKKLSIKTALPVLREDQVDPSEYEALTTETQIATGVEQGEENEYHLQVALQGSAAAAVKEIPVPPPLESDIDYDALYARKFTQPVNYIRFSQTVEECIGCQYDMTEEDDEFLQAYNQKRPANARLSEDDFELAMEVFEDTASVATPFASVDKTIVPYDHMVAGLHELQKPKLMAHAKEVYEYWKLRRTAMGGPLHPSLKFETHQETDEMDPFVCFRRREVRQTRKTRARDIQSADKLKKLRRELEDGRQLVLLSYEREVAKRDVLRTDRAVYEQRAKLKEMKVRLGIRVDDEDLVNQKPQKRKAPELTLAQRNAAGAQVRPPVRSENRPAEMDLVQLADSFAEKENELRADVIKRIENHRRWNENHIDLTCEPLKPVEDHAVNAGFRLAKAQYLMTPPASESSSSNDDEPTPMDLDEPDGVAVFQFKGAQPSSHGGIGPVPGPGLQFRRRIGRLNRLWIDRRRITPAASPPPEPSSPSGFGRPMAMDVSSDRWKYDHDDSDDEPEVYEVDPYDFRALKFRASLPLSLPFPMRRPEITATGAPRPNGVAQAGAARPAIQQRPPATPVTAASGPPPAPPAPQAPPVPPATAAATAAS</sequence>
<dbReference type="Pfam" id="PF10513">
    <property type="entry name" value="EPL1"/>
    <property type="match status" value="1"/>
</dbReference>
<reference evidence="10 11" key="1">
    <citation type="journal article" date="2016" name="Genome Biol. Evol.">
        <title>Divergent and convergent evolution of fungal pathogenicity.</title>
        <authorList>
            <person name="Shang Y."/>
            <person name="Xiao G."/>
            <person name="Zheng P."/>
            <person name="Cen K."/>
            <person name="Zhan S."/>
            <person name="Wang C."/>
        </authorList>
    </citation>
    <scope>NUCLEOTIDE SEQUENCE [LARGE SCALE GENOMIC DNA]</scope>
    <source>
        <strain evidence="10 11">RCEF 264</strain>
    </source>
</reference>
<evidence type="ECO:0000256" key="6">
    <source>
        <dbReference type="ARBA" id="ARBA00025513"/>
    </source>
</evidence>
<evidence type="ECO:0000256" key="1">
    <source>
        <dbReference type="ARBA" id="ARBA00004123"/>
    </source>
</evidence>
<proteinExistence type="inferred from homology"/>
<feature type="region of interest" description="Disordered" evidence="8">
    <location>
        <begin position="469"/>
        <end position="493"/>
    </location>
</feature>